<dbReference type="Gene3D" id="1.10.287.810">
    <property type="entry name" value="Mitochondrial import inner membrane translocase subunit tim13 like domains"/>
    <property type="match status" value="1"/>
</dbReference>
<evidence type="ECO:0000256" key="1">
    <source>
        <dbReference type="ARBA" id="ARBA00022448"/>
    </source>
</evidence>
<feature type="domain" description="Tim10-like" evidence="9">
    <location>
        <begin position="20"/>
        <end position="81"/>
    </location>
</feature>
<comment type="subunit">
    <text evidence="8">Heterohexamer.</text>
</comment>
<organism evidence="10 11">
    <name type="scientific">Chara braunii</name>
    <name type="common">Braun's stonewort</name>
    <dbReference type="NCBI Taxonomy" id="69332"/>
    <lineage>
        <taxon>Eukaryota</taxon>
        <taxon>Viridiplantae</taxon>
        <taxon>Streptophyta</taxon>
        <taxon>Charophyceae</taxon>
        <taxon>Charales</taxon>
        <taxon>Characeae</taxon>
        <taxon>Chara</taxon>
    </lineage>
</organism>
<dbReference type="GO" id="GO:0046872">
    <property type="term" value="F:metal ion binding"/>
    <property type="evidence" value="ECO:0007669"/>
    <property type="project" value="UniProtKB-KW"/>
</dbReference>
<evidence type="ECO:0000256" key="3">
    <source>
        <dbReference type="ARBA" id="ARBA00022833"/>
    </source>
</evidence>
<comment type="similarity">
    <text evidence="8">Belongs to the small Tim family.</text>
</comment>
<keyword evidence="4 8" id="KW-0653">Protein transport</keyword>
<evidence type="ECO:0000256" key="2">
    <source>
        <dbReference type="ARBA" id="ARBA00022723"/>
    </source>
</evidence>
<evidence type="ECO:0000259" key="9">
    <source>
        <dbReference type="Pfam" id="PF02953"/>
    </source>
</evidence>
<keyword evidence="3" id="KW-0862">Zinc</keyword>
<gene>
    <name evidence="10" type="ORF">CBR_g46834</name>
</gene>
<comment type="subcellular location">
    <subcellularLocation>
        <location evidence="8">Mitochondrion inner membrane</location>
        <topology evidence="8">Peripheral membrane protein</topology>
        <orientation evidence="8">Intermembrane side</orientation>
    </subcellularLocation>
</comment>
<name>A0A388M117_CHABU</name>
<evidence type="ECO:0000256" key="7">
    <source>
        <dbReference type="ARBA" id="ARBA00023157"/>
    </source>
</evidence>
<keyword evidence="7 8" id="KW-1015">Disulfide bond</keyword>
<dbReference type="STRING" id="69332.A0A388M117"/>
<dbReference type="GO" id="GO:0015031">
    <property type="term" value="P:protein transport"/>
    <property type="evidence" value="ECO:0007669"/>
    <property type="project" value="UniProtKB-KW"/>
</dbReference>
<comment type="caution">
    <text evidence="10">The sequence shown here is derived from an EMBL/GenBank/DDBJ whole genome shotgun (WGS) entry which is preliminary data.</text>
</comment>
<dbReference type="InterPro" id="IPR050673">
    <property type="entry name" value="Mito_inner_translocase_sub"/>
</dbReference>
<sequence length="90" mass="10379">MDPSMLASLSDEDKAAMDKMLETVQMRDSLRLYNTLVERCFNNCVDSFRRKTLDKTEETCVKRCVEKFLKHTGRVSLRFQEINGGLATPD</sequence>
<keyword evidence="8" id="KW-0143">Chaperone</keyword>
<keyword evidence="5 8" id="KW-0811">Translocation</keyword>
<dbReference type="GO" id="GO:0005743">
    <property type="term" value="C:mitochondrial inner membrane"/>
    <property type="evidence" value="ECO:0007669"/>
    <property type="project" value="UniProtKB-SubCell"/>
</dbReference>
<comment type="domain">
    <text evidence="8">The twin CX3C motif contains 4 conserved Cys residues that form 2 disulfide bonds in the mitochondrial intermembrane space.</text>
</comment>
<evidence type="ECO:0000256" key="5">
    <source>
        <dbReference type="ARBA" id="ARBA00023010"/>
    </source>
</evidence>
<accession>A0A388M117</accession>
<protein>
    <recommendedName>
        <fullName evidence="8">Mitochondrial import inner membrane translocase subunit</fullName>
    </recommendedName>
</protein>
<dbReference type="Gramene" id="GBG88268">
    <property type="protein sequence ID" value="GBG88268"/>
    <property type="gene ID" value="CBR_g46834"/>
</dbReference>
<dbReference type="InterPro" id="IPR035427">
    <property type="entry name" value="Tim10-like_dom_sf"/>
</dbReference>
<comment type="function">
    <text evidence="8">Mitochondrial intermembrane chaperone that participates in the import and insertion of some multi-pass transmembrane proteins into the mitochondrial inner membrane. Also required for the transfer of beta-barrel precursors from the TOM complex to the sorting and assembly machinery (SAM complex) of the outer membrane. Acts as a chaperone-like protein that protects the hydrophobic precursors from aggregation and guide them through the mitochondrial intermembrane space.</text>
</comment>
<dbReference type="OMA" id="QDFLRMY"/>
<keyword evidence="8" id="KW-0472">Membrane</keyword>
<dbReference type="GO" id="GO:0007005">
    <property type="term" value="P:mitochondrion organization"/>
    <property type="evidence" value="ECO:0007669"/>
    <property type="project" value="EnsemblPlants"/>
</dbReference>
<evidence type="ECO:0000256" key="4">
    <source>
        <dbReference type="ARBA" id="ARBA00022927"/>
    </source>
</evidence>
<dbReference type="OrthoDB" id="1551503at2759"/>
<dbReference type="Proteomes" id="UP000265515">
    <property type="component" value="Unassembled WGS sequence"/>
</dbReference>
<evidence type="ECO:0000313" key="11">
    <source>
        <dbReference type="Proteomes" id="UP000265515"/>
    </source>
</evidence>
<keyword evidence="8" id="KW-0999">Mitochondrion inner membrane</keyword>
<proteinExistence type="inferred from homology"/>
<dbReference type="EMBL" id="BFEA01000661">
    <property type="protein sequence ID" value="GBG88268.1"/>
    <property type="molecule type" value="Genomic_DNA"/>
</dbReference>
<dbReference type="Pfam" id="PF02953">
    <property type="entry name" value="zf-Tim10_DDP"/>
    <property type="match status" value="1"/>
</dbReference>
<keyword evidence="2" id="KW-0479">Metal-binding</keyword>
<keyword evidence="11" id="KW-1185">Reference proteome</keyword>
<evidence type="ECO:0000256" key="8">
    <source>
        <dbReference type="RuleBase" id="RU367043"/>
    </source>
</evidence>
<reference evidence="10 11" key="1">
    <citation type="journal article" date="2018" name="Cell">
        <title>The Chara Genome: Secondary Complexity and Implications for Plant Terrestrialization.</title>
        <authorList>
            <person name="Nishiyama T."/>
            <person name="Sakayama H."/>
            <person name="Vries J.D."/>
            <person name="Buschmann H."/>
            <person name="Saint-Marcoux D."/>
            <person name="Ullrich K.K."/>
            <person name="Haas F.B."/>
            <person name="Vanderstraeten L."/>
            <person name="Becker D."/>
            <person name="Lang D."/>
            <person name="Vosolsobe S."/>
            <person name="Rombauts S."/>
            <person name="Wilhelmsson P.K.I."/>
            <person name="Janitza P."/>
            <person name="Kern R."/>
            <person name="Heyl A."/>
            <person name="Rumpler F."/>
            <person name="Villalobos L.I.A.C."/>
            <person name="Clay J.M."/>
            <person name="Skokan R."/>
            <person name="Toyoda A."/>
            <person name="Suzuki Y."/>
            <person name="Kagoshima H."/>
            <person name="Schijlen E."/>
            <person name="Tajeshwar N."/>
            <person name="Catarino B."/>
            <person name="Hetherington A.J."/>
            <person name="Saltykova A."/>
            <person name="Bonnot C."/>
            <person name="Breuninger H."/>
            <person name="Symeonidi A."/>
            <person name="Radhakrishnan G.V."/>
            <person name="Van Nieuwerburgh F."/>
            <person name="Deforce D."/>
            <person name="Chang C."/>
            <person name="Karol K.G."/>
            <person name="Hedrich R."/>
            <person name="Ulvskov P."/>
            <person name="Glockner G."/>
            <person name="Delwiche C.F."/>
            <person name="Petrasek J."/>
            <person name="Van de Peer Y."/>
            <person name="Friml J."/>
            <person name="Beilby M."/>
            <person name="Dolan L."/>
            <person name="Kohara Y."/>
            <person name="Sugano S."/>
            <person name="Fujiyama A."/>
            <person name="Delaux P.-M."/>
            <person name="Quint M."/>
            <person name="TheiBen G."/>
            <person name="Hagemann M."/>
            <person name="Harholt J."/>
            <person name="Dunand C."/>
            <person name="Zachgo S."/>
            <person name="Langdale J."/>
            <person name="Maumus F."/>
            <person name="Straeten D.V.D."/>
            <person name="Gould S.B."/>
            <person name="Rensing S.A."/>
        </authorList>
    </citation>
    <scope>NUCLEOTIDE SEQUENCE [LARGE SCALE GENOMIC DNA]</scope>
    <source>
        <strain evidence="10 11">S276</strain>
    </source>
</reference>
<dbReference type="SUPFAM" id="SSF144122">
    <property type="entry name" value="Tim10-like"/>
    <property type="match status" value="1"/>
</dbReference>
<dbReference type="AlphaFoldDB" id="A0A388M117"/>
<dbReference type="PANTHER" id="PTHR13172">
    <property type="entry name" value="MITOCHONDRIAL IMPORT INNER MEMBRANE TRANSLOCASE SUBUNIT TIM9B"/>
    <property type="match status" value="1"/>
</dbReference>
<keyword evidence="1 8" id="KW-0813">Transport</keyword>
<keyword evidence="6 8" id="KW-0496">Mitochondrion</keyword>
<dbReference type="InterPro" id="IPR004217">
    <property type="entry name" value="Tim10-like"/>
</dbReference>
<evidence type="ECO:0000313" key="10">
    <source>
        <dbReference type="EMBL" id="GBG88268.1"/>
    </source>
</evidence>
<evidence type="ECO:0000256" key="6">
    <source>
        <dbReference type="ARBA" id="ARBA00023128"/>
    </source>
</evidence>